<feature type="non-terminal residue" evidence="1">
    <location>
        <position position="353"/>
    </location>
</feature>
<keyword evidence="2" id="KW-1185">Reference proteome</keyword>
<protein>
    <submittedName>
        <fullName evidence="1">Uncharacterized protein</fullName>
    </submittedName>
</protein>
<evidence type="ECO:0000313" key="1">
    <source>
        <dbReference type="EMBL" id="OAF65222.1"/>
    </source>
</evidence>
<dbReference type="EMBL" id="LWCA01001389">
    <property type="protein sequence ID" value="OAF65222.1"/>
    <property type="molecule type" value="Genomic_DNA"/>
</dbReference>
<reference evidence="1 2" key="1">
    <citation type="submission" date="2016-04" db="EMBL/GenBank/DDBJ databases">
        <title>The genome of Intoshia linei affirms orthonectids as highly simplified spiralians.</title>
        <authorList>
            <person name="Mikhailov K.V."/>
            <person name="Slusarev G.S."/>
            <person name="Nikitin M.A."/>
            <person name="Logacheva M.D."/>
            <person name="Penin A."/>
            <person name="Aleoshin V."/>
            <person name="Panchin Y.V."/>
        </authorList>
    </citation>
    <scope>NUCLEOTIDE SEQUENCE [LARGE SCALE GENOMIC DNA]</scope>
    <source>
        <strain evidence="1">Intl2013</strain>
        <tissue evidence="1">Whole animal</tissue>
    </source>
</reference>
<dbReference type="AlphaFoldDB" id="A0A177AUM1"/>
<dbReference type="Proteomes" id="UP000078046">
    <property type="component" value="Unassembled WGS sequence"/>
</dbReference>
<comment type="caution">
    <text evidence="1">The sequence shown here is derived from an EMBL/GenBank/DDBJ whole genome shotgun (WGS) entry which is preliminary data.</text>
</comment>
<sequence>MTGTDDLERKMLSDLRNLGETQYDNIRGAALLKEYIYINYGELANEQCILPEISKIKEGVNLINIIKKIVENTKKKLIMEWDLISLKNGDMIDLESLKKFKNANNLDFECDSDSNLNISYKSGTTMISKILNAKDVNIQNSIEINVNPLKRIKNYNTLNPLAMYNQKSKLTKIHTEKNAKIKNDQKLWNNYQFDGFCKNYINEHHLPKYFKLSLIHDIWQSSIDLIVNFLYKDGLTQVFDPFELYVLPNNEKLIILKELSRIKRQCLQTNYKDINTPIKITITSADSCLKKITNQNKDLCFNIFKKFTFNVEKLLIEAVYMENIVHDIDSQCDFEGADIFKDIAEFNDQEDQM</sequence>
<gene>
    <name evidence="1" type="ORF">A3Q56_07077</name>
</gene>
<organism evidence="1 2">
    <name type="scientific">Intoshia linei</name>
    <dbReference type="NCBI Taxonomy" id="1819745"/>
    <lineage>
        <taxon>Eukaryota</taxon>
        <taxon>Metazoa</taxon>
        <taxon>Spiralia</taxon>
        <taxon>Lophotrochozoa</taxon>
        <taxon>Mesozoa</taxon>
        <taxon>Orthonectida</taxon>
        <taxon>Rhopaluridae</taxon>
        <taxon>Intoshia</taxon>
    </lineage>
</organism>
<accession>A0A177AUM1</accession>
<evidence type="ECO:0000313" key="2">
    <source>
        <dbReference type="Proteomes" id="UP000078046"/>
    </source>
</evidence>
<proteinExistence type="predicted"/>
<name>A0A177AUM1_9BILA</name>